<comment type="caution">
    <text evidence="7">The sequence shown here is derived from an EMBL/GenBank/DDBJ whole genome shotgun (WGS) entry which is preliminary data.</text>
</comment>
<dbReference type="PANTHER" id="PTHR11241:SF0">
    <property type="entry name" value="DEOXYURIDINE 5'-TRIPHOSPHATE NUCLEOTIDOHYDROLASE"/>
    <property type="match status" value="1"/>
</dbReference>
<sequence>MRTRGFEIVTDEKRKHLQEDIQLPTRGSKHAIAYDIYSPIDVVIEPMGKQLIWTDVKSYFQPGEALIINVRSSMGSHPVLMANAQGWVECDYYNNPKNDGNLGINLLNLGKEPYIIKKGDRIAQAMFIPFLVSDNCNTEEERVGGFGSTGK</sequence>
<dbReference type="Pfam" id="PF00692">
    <property type="entry name" value="dUTPase"/>
    <property type="match status" value="1"/>
</dbReference>
<evidence type="ECO:0000256" key="5">
    <source>
        <dbReference type="ARBA" id="ARBA00047686"/>
    </source>
</evidence>
<dbReference type="Gene3D" id="2.70.40.10">
    <property type="match status" value="1"/>
</dbReference>
<organism evidence="7 8">
    <name type="scientific">Clostridium sulfidigenes</name>
    <dbReference type="NCBI Taxonomy" id="318464"/>
    <lineage>
        <taxon>Bacteria</taxon>
        <taxon>Bacillati</taxon>
        <taxon>Bacillota</taxon>
        <taxon>Clostridia</taxon>
        <taxon>Eubacteriales</taxon>
        <taxon>Clostridiaceae</taxon>
        <taxon>Clostridium</taxon>
    </lineage>
</organism>
<accession>A0A084JHD8</accession>
<evidence type="ECO:0000256" key="4">
    <source>
        <dbReference type="ARBA" id="ARBA00023080"/>
    </source>
</evidence>
<evidence type="ECO:0000256" key="2">
    <source>
        <dbReference type="ARBA" id="ARBA00012379"/>
    </source>
</evidence>
<dbReference type="InterPro" id="IPR036157">
    <property type="entry name" value="dUTPase-like_sf"/>
</dbReference>
<dbReference type="eggNOG" id="COG0756">
    <property type="taxonomic scope" value="Bacteria"/>
</dbReference>
<comment type="similarity">
    <text evidence="1">Belongs to the dUTPase family.</text>
</comment>
<evidence type="ECO:0000313" key="8">
    <source>
        <dbReference type="Proteomes" id="UP000028542"/>
    </source>
</evidence>
<dbReference type="CDD" id="cd07557">
    <property type="entry name" value="trimeric_dUTPase"/>
    <property type="match status" value="1"/>
</dbReference>
<dbReference type="GO" id="GO:0046081">
    <property type="term" value="P:dUTP catabolic process"/>
    <property type="evidence" value="ECO:0007669"/>
    <property type="project" value="InterPro"/>
</dbReference>
<evidence type="ECO:0000256" key="1">
    <source>
        <dbReference type="ARBA" id="ARBA00006581"/>
    </source>
</evidence>
<dbReference type="AlphaFoldDB" id="A0A084JHD8"/>
<gene>
    <name evidence="7" type="ORF">IO99_02925</name>
</gene>
<evidence type="ECO:0000259" key="6">
    <source>
        <dbReference type="Pfam" id="PF00692"/>
    </source>
</evidence>
<dbReference type="InterPro" id="IPR008181">
    <property type="entry name" value="dUTPase"/>
</dbReference>
<dbReference type="GO" id="GO:0006226">
    <property type="term" value="P:dUMP biosynthetic process"/>
    <property type="evidence" value="ECO:0007669"/>
    <property type="project" value="InterPro"/>
</dbReference>
<reference evidence="7 8" key="1">
    <citation type="submission" date="2014-07" db="EMBL/GenBank/DDBJ databases">
        <title>Draft genome of Clostridium sulfidigenes 113A isolated from sediments associated with methane hydrate from Krishna Godavari basin.</title>
        <authorList>
            <person name="Honkalas V.S."/>
            <person name="Dabir A.P."/>
            <person name="Arora P."/>
            <person name="Dhakephalkar P.K."/>
        </authorList>
    </citation>
    <scope>NUCLEOTIDE SEQUENCE [LARGE SCALE GENOMIC DNA]</scope>
    <source>
        <strain evidence="7 8">113A</strain>
    </source>
</reference>
<dbReference type="EMBL" id="JPMD01000003">
    <property type="protein sequence ID" value="KEZ88372.1"/>
    <property type="molecule type" value="Genomic_DNA"/>
</dbReference>
<dbReference type="GO" id="GO:0000287">
    <property type="term" value="F:magnesium ion binding"/>
    <property type="evidence" value="ECO:0007669"/>
    <property type="project" value="InterPro"/>
</dbReference>
<protein>
    <recommendedName>
        <fullName evidence="2">dUTP diphosphatase</fullName>
        <ecNumber evidence="2">3.6.1.23</ecNumber>
    </recommendedName>
</protein>
<dbReference type="Proteomes" id="UP000028542">
    <property type="component" value="Unassembled WGS sequence"/>
</dbReference>
<keyword evidence="8" id="KW-1185">Reference proteome</keyword>
<evidence type="ECO:0000256" key="3">
    <source>
        <dbReference type="ARBA" id="ARBA00022801"/>
    </source>
</evidence>
<feature type="domain" description="dUTPase-like" evidence="6">
    <location>
        <begin position="20"/>
        <end position="150"/>
    </location>
</feature>
<keyword evidence="4" id="KW-0546">Nucleotide metabolism</keyword>
<proteinExistence type="inferred from homology"/>
<dbReference type="InterPro" id="IPR033704">
    <property type="entry name" value="dUTPase_trimeric"/>
</dbReference>
<comment type="catalytic activity">
    <reaction evidence="5">
        <text>dUTP + H2O = dUMP + diphosphate + H(+)</text>
        <dbReference type="Rhea" id="RHEA:10248"/>
        <dbReference type="ChEBI" id="CHEBI:15377"/>
        <dbReference type="ChEBI" id="CHEBI:15378"/>
        <dbReference type="ChEBI" id="CHEBI:33019"/>
        <dbReference type="ChEBI" id="CHEBI:61555"/>
        <dbReference type="ChEBI" id="CHEBI:246422"/>
        <dbReference type="EC" id="3.6.1.23"/>
    </reaction>
</comment>
<name>A0A084JHD8_9CLOT</name>
<dbReference type="GO" id="GO:0004170">
    <property type="term" value="F:dUTP diphosphatase activity"/>
    <property type="evidence" value="ECO:0007669"/>
    <property type="project" value="UniProtKB-EC"/>
</dbReference>
<dbReference type="RefSeq" id="WP_035129931.1">
    <property type="nucleotide sequence ID" value="NZ_JPMD01000003.1"/>
</dbReference>
<keyword evidence="3" id="KW-0378">Hydrolase</keyword>
<evidence type="ECO:0000313" key="7">
    <source>
        <dbReference type="EMBL" id="KEZ88372.1"/>
    </source>
</evidence>
<dbReference type="STRING" id="318464.IO99_02925"/>
<dbReference type="EC" id="3.6.1.23" evidence="2"/>
<dbReference type="SUPFAM" id="SSF51283">
    <property type="entry name" value="dUTPase-like"/>
    <property type="match status" value="1"/>
</dbReference>
<dbReference type="PANTHER" id="PTHR11241">
    <property type="entry name" value="DEOXYURIDINE 5'-TRIPHOSPHATE NUCLEOTIDOHYDROLASE"/>
    <property type="match status" value="1"/>
</dbReference>
<dbReference type="InterPro" id="IPR029054">
    <property type="entry name" value="dUTPase-like"/>
</dbReference>